<comment type="similarity">
    <text evidence="1">Belongs to the cytidine and deoxycytidylate deaminase family. ADAT2 subfamily.</text>
</comment>
<proteinExistence type="inferred from homology"/>
<dbReference type="GO" id="GO:0002100">
    <property type="term" value="P:tRNA wobble adenosine to inosine editing"/>
    <property type="evidence" value="ECO:0007669"/>
    <property type="project" value="UniProtKB-UniRule"/>
</dbReference>
<feature type="binding site" evidence="8">
    <location>
        <position position="56"/>
    </location>
    <ligand>
        <name>Zn(2+)</name>
        <dbReference type="ChEBI" id="CHEBI:29105"/>
        <note>catalytic</note>
    </ligand>
</feature>
<dbReference type="PROSITE" id="PS00903">
    <property type="entry name" value="CYT_DCMP_DEAMINASES_1"/>
    <property type="match status" value="1"/>
</dbReference>
<dbReference type="HAMAP" id="MF_00972">
    <property type="entry name" value="tRNA_aden_deaminase"/>
    <property type="match status" value="1"/>
</dbReference>
<reference evidence="10 11" key="1">
    <citation type="submission" date="2017-08" db="EMBL/GenBank/DDBJ databases">
        <title>Halovibrio sewagensis sp. nov., isolated from wastewater of high salinity.</title>
        <authorList>
            <person name="Dong X."/>
            <person name="Zhang G."/>
        </authorList>
    </citation>
    <scope>NUCLEOTIDE SEQUENCE [LARGE SCALE GENOMIC DNA]</scope>
    <source>
        <strain evidence="10 11">YL5-2</strain>
    </source>
</reference>
<dbReference type="Proteomes" id="UP000218896">
    <property type="component" value="Unassembled WGS sequence"/>
</dbReference>
<dbReference type="OrthoDB" id="9802676at2"/>
<keyword evidence="11" id="KW-1185">Reference proteome</keyword>
<dbReference type="InterPro" id="IPR028883">
    <property type="entry name" value="tRNA_aden_deaminase"/>
</dbReference>
<dbReference type="Gene3D" id="3.40.140.10">
    <property type="entry name" value="Cytidine Deaminase, domain 2"/>
    <property type="match status" value="1"/>
</dbReference>
<evidence type="ECO:0000256" key="1">
    <source>
        <dbReference type="ARBA" id="ARBA00010669"/>
    </source>
</evidence>
<dbReference type="CDD" id="cd01285">
    <property type="entry name" value="nucleoside_deaminase"/>
    <property type="match status" value="1"/>
</dbReference>
<dbReference type="GO" id="GO:0008270">
    <property type="term" value="F:zinc ion binding"/>
    <property type="evidence" value="ECO:0007669"/>
    <property type="project" value="UniProtKB-UniRule"/>
</dbReference>
<evidence type="ECO:0000256" key="3">
    <source>
        <dbReference type="ARBA" id="ARBA00022694"/>
    </source>
</evidence>
<feature type="binding site" evidence="8">
    <location>
        <position position="89"/>
    </location>
    <ligand>
        <name>Zn(2+)</name>
        <dbReference type="ChEBI" id="CHEBI:29105"/>
        <note>catalytic</note>
    </ligand>
</feature>
<dbReference type="SUPFAM" id="SSF53927">
    <property type="entry name" value="Cytidine deaminase-like"/>
    <property type="match status" value="1"/>
</dbReference>
<evidence type="ECO:0000256" key="8">
    <source>
        <dbReference type="HAMAP-Rule" id="MF_00972"/>
    </source>
</evidence>
<dbReference type="InterPro" id="IPR016192">
    <property type="entry name" value="APOBEC/CMP_deaminase_Zn-bd"/>
</dbReference>
<evidence type="ECO:0000256" key="4">
    <source>
        <dbReference type="ARBA" id="ARBA00022723"/>
    </source>
</evidence>
<evidence type="ECO:0000256" key="6">
    <source>
        <dbReference type="ARBA" id="ARBA00022833"/>
    </source>
</evidence>
<dbReference type="PANTHER" id="PTHR11079">
    <property type="entry name" value="CYTOSINE DEAMINASE FAMILY MEMBER"/>
    <property type="match status" value="1"/>
</dbReference>
<gene>
    <name evidence="8" type="primary">tadA</name>
    <name evidence="10" type="ORF">CK501_09220</name>
</gene>
<protein>
    <recommendedName>
        <fullName evidence="8">tRNA-specific adenosine deaminase</fullName>
        <ecNumber evidence="8">3.5.4.33</ecNumber>
    </recommendedName>
</protein>
<dbReference type="RefSeq" id="WP_095617430.1">
    <property type="nucleotide sequence ID" value="NZ_NSKD01000003.1"/>
</dbReference>
<feature type="active site" description="Proton donor" evidence="8">
    <location>
        <position position="58"/>
    </location>
</feature>
<evidence type="ECO:0000313" key="11">
    <source>
        <dbReference type="Proteomes" id="UP000218896"/>
    </source>
</evidence>
<keyword evidence="4 8" id="KW-0479">Metal-binding</keyword>
<feature type="domain" description="CMP/dCMP-type deaminase" evidence="9">
    <location>
        <begin position="5"/>
        <end position="115"/>
    </location>
</feature>
<dbReference type="InterPro" id="IPR016193">
    <property type="entry name" value="Cytidine_deaminase-like"/>
</dbReference>
<accession>A0A2A2F787</accession>
<dbReference type="GO" id="GO:0052717">
    <property type="term" value="F:tRNA-specific adenosine-34 deaminase activity"/>
    <property type="evidence" value="ECO:0007669"/>
    <property type="project" value="UniProtKB-UniRule"/>
</dbReference>
<feature type="binding site" evidence="8">
    <location>
        <position position="86"/>
    </location>
    <ligand>
        <name>Zn(2+)</name>
        <dbReference type="ChEBI" id="CHEBI:29105"/>
        <note>catalytic</note>
    </ligand>
</feature>
<comment type="catalytic activity">
    <reaction evidence="7 8">
        <text>adenosine(34) in tRNA + H2O + H(+) = inosine(34) in tRNA + NH4(+)</text>
        <dbReference type="Rhea" id="RHEA:43168"/>
        <dbReference type="Rhea" id="RHEA-COMP:10373"/>
        <dbReference type="Rhea" id="RHEA-COMP:10374"/>
        <dbReference type="ChEBI" id="CHEBI:15377"/>
        <dbReference type="ChEBI" id="CHEBI:15378"/>
        <dbReference type="ChEBI" id="CHEBI:28938"/>
        <dbReference type="ChEBI" id="CHEBI:74411"/>
        <dbReference type="ChEBI" id="CHEBI:82852"/>
        <dbReference type="EC" id="3.5.4.33"/>
    </reaction>
</comment>
<dbReference type="PANTHER" id="PTHR11079:SF202">
    <property type="entry name" value="TRNA-SPECIFIC ADENOSINE DEAMINASE"/>
    <property type="match status" value="1"/>
</dbReference>
<keyword evidence="3 8" id="KW-0819">tRNA processing</keyword>
<dbReference type="PROSITE" id="PS51747">
    <property type="entry name" value="CYT_DCMP_DEAMINASES_2"/>
    <property type="match status" value="1"/>
</dbReference>
<sequence>MTTEGADEAWMARALALAEQAEALDEVPVGAVIVLDGEVVGEGFNQPISGHDPTAHAEVRALRDAAQRIGNYRLTDATLYVTLEPCTMCAGALVHARIGTLVFGAREPKAGVIRSRARMLEAEHLNWQVGVREGIREPECRDQLTAFFARRRAEKKKRRNDSEGEDE</sequence>
<comment type="subunit">
    <text evidence="2 8">Homodimer.</text>
</comment>
<evidence type="ECO:0000256" key="7">
    <source>
        <dbReference type="ARBA" id="ARBA00048045"/>
    </source>
</evidence>
<comment type="caution">
    <text evidence="10">The sequence shown here is derived from an EMBL/GenBank/DDBJ whole genome shotgun (WGS) entry which is preliminary data.</text>
</comment>
<keyword evidence="5 8" id="KW-0378">Hydrolase</keyword>
<dbReference type="AlphaFoldDB" id="A0A2A2F787"/>
<evidence type="ECO:0000313" key="10">
    <source>
        <dbReference type="EMBL" id="PAU80594.1"/>
    </source>
</evidence>
<comment type="function">
    <text evidence="8">Catalyzes the deamination of adenosine to inosine at the wobble position 34 of tRNA(Arg2).</text>
</comment>
<dbReference type="EC" id="3.5.4.33" evidence="8"/>
<dbReference type="FunFam" id="3.40.140.10:FF:000005">
    <property type="entry name" value="tRNA-specific adenosine deaminase"/>
    <property type="match status" value="1"/>
</dbReference>
<comment type="cofactor">
    <cofactor evidence="8">
        <name>Zn(2+)</name>
        <dbReference type="ChEBI" id="CHEBI:29105"/>
    </cofactor>
    <text evidence="8">Binds 1 zinc ion per subunit.</text>
</comment>
<evidence type="ECO:0000256" key="2">
    <source>
        <dbReference type="ARBA" id="ARBA00011738"/>
    </source>
</evidence>
<dbReference type="InterPro" id="IPR002125">
    <property type="entry name" value="CMP_dCMP_dom"/>
</dbReference>
<evidence type="ECO:0000256" key="5">
    <source>
        <dbReference type="ARBA" id="ARBA00022801"/>
    </source>
</evidence>
<dbReference type="NCBIfam" id="NF008113">
    <property type="entry name" value="PRK10860.1"/>
    <property type="match status" value="1"/>
</dbReference>
<dbReference type="Pfam" id="PF00383">
    <property type="entry name" value="dCMP_cyt_deam_1"/>
    <property type="match status" value="1"/>
</dbReference>
<name>A0A2A2F787_9GAMM</name>
<keyword evidence="6 8" id="KW-0862">Zinc</keyword>
<dbReference type="EMBL" id="NSKD01000003">
    <property type="protein sequence ID" value="PAU80594.1"/>
    <property type="molecule type" value="Genomic_DNA"/>
</dbReference>
<evidence type="ECO:0000259" key="9">
    <source>
        <dbReference type="PROSITE" id="PS51747"/>
    </source>
</evidence>
<organism evidence="10 11">
    <name type="scientific">Halovibrio salipaludis</name>
    <dbReference type="NCBI Taxonomy" id="2032626"/>
    <lineage>
        <taxon>Bacteria</taxon>
        <taxon>Pseudomonadati</taxon>
        <taxon>Pseudomonadota</taxon>
        <taxon>Gammaproteobacteria</taxon>
        <taxon>Oceanospirillales</taxon>
        <taxon>Halomonadaceae</taxon>
        <taxon>Halovibrio</taxon>
    </lineage>
</organism>